<evidence type="ECO:0000313" key="2">
    <source>
        <dbReference type="Proteomes" id="UP000237717"/>
    </source>
</evidence>
<dbReference type="AlphaFoldDB" id="A0A2L2LH70"/>
<sequence>MDDILNDEQDFEELYGKWEPKLYQAAMADTDRHFAALVGGPRWDDPYTIILMRDAVKQTFSRSDVRRELRDIRVIPSLKDDAGPSYVTISLQGDIYVVGPDGSQHFIIPGTQAESEIASEIDFRSILPYDNRWLVAGSGNFLKLGKGESWEDVSPSLTTEYPYSETEWAILGENIKGEIFIVAIQRPNQRYFNLYPGHPLYRNDMAEDERFKLKKRLRAEKGTHPVLTTLYTGTPGNWKRQELPERIASTSPPYAWLAAVTSDNQGNDYLVGSDGLVMTGTPESGFSEISSLPDREKHYSDAAYLDDELVLVADSELFRFDGHLAKNFTPKVKLQLGSKRVQPSAIFAWQDRLHVFDYGNRIFSLVEGEWREYAIPNELLERPFKARKP</sequence>
<organism evidence="1 2">
    <name type="scientific">Agrobacterium tumefaciens</name>
    <dbReference type="NCBI Taxonomy" id="358"/>
    <lineage>
        <taxon>Bacteria</taxon>
        <taxon>Pseudomonadati</taxon>
        <taxon>Pseudomonadota</taxon>
        <taxon>Alphaproteobacteria</taxon>
        <taxon>Hyphomicrobiales</taxon>
        <taxon>Rhizobiaceae</taxon>
        <taxon>Rhizobium/Agrobacterium group</taxon>
        <taxon>Agrobacterium</taxon>
        <taxon>Agrobacterium tumefaciens complex</taxon>
    </lineage>
</organism>
<evidence type="ECO:0000313" key="1">
    <source>
        <dbReference type="EMBL" id="AVH43685.1"/>
    </source>
</evidence>
<reference evidence="1 2" key="1">
    <citation type="submission" date="2018-02" db="EMBL/GenBank/DDBJ databases">
        <title>Complete genome sequence of Agrobacterium tumefaciens 1D1609.</title>
        <authorList>
            <person name="Cho S.-T."/>
            <person name="Haryono M."/>
            <person name="Chang H.-H."/>
            <person name="Santos M.N."/>
            <person name="Lai E.-M."/>
            <person name="Kuo C.-H."/>
        </authorList>
    </citation>
    <scope>NUCLEOTIDE SEQUENCE [LARGE SCALE GENOMIC DNA]</scope>
    <source>
        <strain evidence="1 2">1D1609</strain>
    </source>
</reference>
<name>A0A2L2LH70_AGRTU</name>
<dbReference type="Proteomes" id="UP000237717">
    <property type="component" value="Chromosome II"/>
</dbReference>
<dbReference type="EMBL" id="CP026925">
    <property type="protein sequence ID" value="AVH43685.1"/>
    <property type="molecule type" value="Genomic_DNA"/>
</dbReference>
<dbReference type="RefSeq" id="WP_233282680.1">
    <property type="nucleotide sequence ID" value="NZ_CP026925.1"/>
</dbReference>
<accession>A0A2L2LH70</accession>
<protein>
    <submittedName>
        <fullName evidence="1">Uncharacterized protein</fullName>
    </submittedName>
</protein>
<gene>
    <name evidence="1" type="ORF">At1D1609_36320</name>
</gene>
<proteinExistence type="predicted"/>